<protein>
    <submittedName>
        <fullName evidence="3">Crossover junction endonuclease MUS81</fullName>
    </submittedName>
</protein>
<dbReference type="OMA" id="VLWHRKC"/>
<dbReference type="InterPro" id="IPR042530">
    <property type="entry name" value="EME1/EME2_C"/>
</dbReference>
<reference evidence="3" key="1">
    <citation type="submission" date="2017-02" db="UniProtKB">
        <authorList>
            <consortium name="WormBaseParasite"/>
        </authorList>
    </citation>
    <scope>IDENTIFICATION</scope>
</reference>
<evidence type="ECO:0000313" key="2">
    <source>
        <dbReference type="Proteomes" id="UP000267027"/>
    </source>
</evidence>
<sequence length="323" mass="36984">MQKLSDNECSKGNLRELTGPYCSPQNFTPFLEERTKKSRKRREKKTKAIEREIRASLNSKCEQYMFCCVTEAELRTRVVFSGRNIGNQLVCDEERTDMKVLWHRKCIEAVDEGASSYYFVTISIVLQVQQHVFAVVISSESLNELVRSKSLEDFVAMQKLSYPVANSSLIVICHAVYLFQVHDLSIELFDNYRTQFHYVPTAHDFALYLAQITRALAKMGRTHDSTGHNLQGVKDASTDVLVRDWWSKMLSVICRMQDGQRRAILSAFPNPFIASKKFIEMGYTDAVVELANIQTEDGRRLGPVIAHRLFMILTDSTGTEIIF</sequence>
<gene>
    <name evidence="1" type="ORF">ACOC_LOCUS1471</name>
</gene>
<dbReference type="OrthoDB" id="343092at2759"/>
<name>A0A0R3PCD8_ANGCS</name>
<proteinExistence type="predicted"/>
<dbReference type="AlphaFoldDB" id="A0A0R3PCD8"/>
<dbReference type="WBParaSite" id="ACOC_0000147001-mRNA-1">
    <property type="protein sequence ID" value="ACOC_0000147001-mRNA-1"/>
    <property type="gene ID" value="ACOC_0000147001"/>
</dbReference>
<dbReference type="EMBL" id="UYYA01000219">
    <property type="protein sequence ID" value="VDM53056.1"/>
    <property type="molecule type" value="Genomic_DNA"/>
</dbReference>
<keyword evidence="2" id="KW-1185">Reference proteome</keyword>
<evidence type="ECO:0000313" key="3">
    <source>
        <dbReference type="WBParaSite" id="ACOC_0000147001-mRNA-1"/>
    </source>
</evidence>
<organism evidence="3">
    <name type="scientific">Angiostrongylus costaricensis</name>
    <name type="common">Nematode worm</name>
    <dbReference type="NCBI Taxonomy" id="334426"/>
    <lineage>
        <taxon>Eukaryota</taxon>
        <taxon>Metazoa</taxon>
        <taxon>Ecdysozoa</taxon>
        <taxon>Nematoda</taxon>
        <taxon>Chromadorea</taxon>
        <taxon>Rhabditida</taxon>
        <taxon>Rhabditina</taxon>
        <taxon>Rhabditomorpha</taxon>
        <taxon>Strongyloidea</taxon>
        <taxon>Metastrongylidae</taxon>
        <taxon>Angiostrongylus</taxon>
    </lineage>
</organism>
<evidence type="ECO:0000313" key="1">
    <source>
        <dbReference type="EMBL" id="VDM53056.1"/>
    </source>
</evidence>
<dbReference type="Gene3D" id="1.10.150.670">
    <property type="entry name" value="Crossover junction endonuclease EME1, DNA-binding domain"/>
    <property type="match status" value="1"/>
</dbReference>
<dbReference type="Proteomes" id="UP000267027">
    <property type="component" value="Unassembled WGS sequence"/>
</dbReference>
<dbReference type="STRING" id="334426.A0A0R3PCD8"/>
<accession>A0A0R3PCD8</accession>
<reference evidence="1 2" key="2">
    <citation type="submission" date="2018-11" db="EMBL/GenBank/DDBJ databases">
        <authorList>
            <consortium name="Pathogen Informatics"/>
        </authorList>
    </citation>
    <scope>NUCLEOTIDE SEQUENCE [LARGE SCALE GENOMIC DNA]</scope>
    <source>
        <strain evidence="1 2">Costa Rica</strain>
    </source>
</reference>